<evidence type="ECO:0000313" key="1">
    <source>
        <dbReference type="Proteomes" id="UP000887569"/>
    </source>
</evidence>
<evidence type="ECO:0000313" key="2">
    <source>
        <dbReference type="WBParaSite" id="PgR085_g059_t04"/>
    </source>
</evidence>
<sequence length="130" mass="14335">ALIILRFCVRGFSGKSVVCGCEMPAPRVTRKQSSESSKEEEKIRLVLQEINSKLKTVVQNKENVNAALTPIQSLIDRNKLSIGCKLSGPLRGKVIAMYTNVADVSCKNDASMDRTFGHSPTCLGRCYWLS</sequence>
<name>A0A915C5J7_PARUN</name>
<dbReference type="Proteomes" id="UP000887569">
    <property type="component" value="Unplaced"/>
</dbReference>
<keyword evidence="1" id="KW-1185">Reference proteome</keyword>
<reference evidence="2" key="1">
    <citation type="submission" date="2022-11" db="UniProtKB">
        <authorList>
            <consortium name="WormBaseParasite"/>
        </authorList>
    </citation>
    <scope>IDENTIFICATION</scope>
</reference>
<organism evidence="1 2">
    <name type="scientific">Parascaris univalens</name>
    <name type="common">Nematode worm</name>
    <dbReference type="NCBI Taxonomy" id="6257"/>
    <lineage>
        <taxon>Eukaryota</taxon>
        <taxon>Metazoa</taxon>
        <taxon>Ecdysozoa</taxon>
        <taxon>Nematoda</taxon>
        <taxon>Chromadorea</taxon>
        <taxon>Rhabditida</taxon>
        <taxon>Spirurina</taxon>
        <taxon>Ascaridomorpha</taxon>
        <taxon>Ascaridoidea</taxon>
        <taxon>Ascarididae</taxon>
        <taxon>Parascaris</taxon>
    </lineage>
</organism>
<protein>
    <submittedName>
        <fullName evidence="2">SGF29 C-terminal domain-containing protein</fullName>
    </submittedName>
</protein>
<proteinExistence type="predicted"/>
<accession>A0A915C5J7</accession>
<dbReference type="AlphaFoldDB" id="A0A915C5J7"/>
<dbReference type="WBParaSite" id="PgR085_g059_t04">
    <property type="protein sequence ID" value="PgR085_g059_t04"/>
    <property type="gene ID" value="PgR085_g059"/>
</dbReference>